<dbReference type="RefSeq" id="WP_281752425.1">
    <property type="nucleotide sequence ID" value="NZ_BRVP01000004.1"/>
</dbReference>
<dbReference type="Proteomes" id="UP001143545">
    <property type="component" value="Unassembled WGS sequence"/>
</dbReference>
<name>A0A9W6B6K9_9FLAO</name>
<evidence type="ECO:0000256" key="1">
    <source>
        <dbReference type="SAM" id="SignalP"/>
    </source>
</evidence>
<dbReference type="AlphaFoldDB" id="A0A9W6B6K9"/>
<evidence type="ECO:0008006" key="4">
    <source>
        <dbReference type="Google" id="ProtNLM"/>
    </source>
</evidence>
<keyword evidence="3" id="KW-1185">Reference proteome</keyword>
<accession>A0A9W6B6K9</accession>
<feature type="chain" id="PRO_5040726979" description="Lipoprotein" evidence="1">
    <location>
        <begin position="23"/>
        <end position="201"/>
    </location>
</feature>
<proteinExistence type="predicted"/>
<evidence type="ECO:0000313" key="2">
    <source>
        <dbReference type="EMBL" id="GLB51658.1"/>
    </source>
</evidence>
<evidence type="ECO:0000313" key="3">
    <source>
        <dbReference type="Proteomes" id="UP001143545"/>
    </source>
</evidence>
<feature type="signal peptide" evidence="1">
    <location>
        <begin position="1"/>
        <end position="22"/>
    </location>
</feature>
<gene>
    <name evidence="2" type="ORF">NBRC110019_06970</name>
</gene>
<protein>
    <recommendedName>
        <fullName evidence="4">Lipoprotein</fullName>
    </recommendedName>
</protein>
<comment type="caution">
    <text evidence="2">The sequence shown here is derived from an EMBL/GenBank/DDBJ whole genome shotgun (WGS) entry which is preliminary data.</text>
</comment>
<sequence>MKNSLKYLLFSTCLLLVIYSCCENKKPNNTSTLVTPKAASCSDLTDYKNITRVSDKADWLKKNGKNVCPDLLYSTTLIEHMVSVNNYRVTVDNQTTPLSIPFKAIKDSIGNHKFYEYYLNFYIKDNKVTFRKLTKFDENQNCYSIVLFKAIEKYMNLDVRSKIEFKSAKIETPNDTLNKIIIVIPGRGNLTLDISQIPKSL</sequence>
<dbReference type="PROSITE" id="PS51257">
    <property type="entry name" value="PROKAR_LIPOPROTEIN"/>
    <property type="match status" value="1"/>
</dbReference>
<dbReference type="EMBL" id="BRVP01000004">
    <property type="protein sequence ID" value="GLB51658.1"/>
    <property type="molecule type" value="Genomic_DNA"/>
</dbReference>
<organism evidence="2 3">
    <name type="scientific">Neptunitalea chrysea</name>
    <dbReference type="NCBI Taxonomy" id="1647581"/>
    <lineage>
        <taxon>Bacteria</taxon>
        <taxon>Pseudomonadati</taxon>
        <taxon>Bacteroidota</taxon>
        <taxon>Flavobacteriia</taxon>
        <taxon>Flavobacteriales</taxon>
        <taxon>Flavobacteriaceae</taxon>
        <taxon>Neptunitalea</taxon>
    </lineage>
</organism>
<keyword evidence="1" id="KW-0732">Signal</keyword>
<reference evidence="2" key="1">
    <citation type="submission" date="2022-07" db="EMBL/GenBank/DDBJ databases">
        <title>Taxonomy of Novel Oxalotrophic and Methylotrophic Bacteria.</title>
        <authorList>
            <person name="Sahin N."/>
            <person name="Tani A."/>
        </authorList>
    </citation>
    <scope>NUCLEOTIDE SEQUENCE</scope>
    <source>
        <strain evidence="2">AM327</strain>
    </source>
</reference>